<dbReference type="AlphaFoldDB" id="A0A2C9D2S9"/>
<dbReference type="InterPro" id="IPR050266">
    <property type="entry name" value="AB_hydrolase_sf"/>
</dbReference>
<reference evidence="3" key="1">
    <citation type="submission" date="2017-09" db="EMBL/GenBank/DDBJ databases">
        <title>Genome sequence of Nannocystis excedens DSM 71.</title>
        <authorList>
            <person name="Blom J."/>
        </authorList>
    </citation>
    <scope>NUCLEOTIDE SEQUENCE [LARGE SCALE GENOMIC DNA]</scope>
    <source>
        <strain evidence="3">type strain: E19</strain>
    </source>
</reference>
<dbReference type="EC" id="3.8.1.3" evidence="2"/>
<evidence type="ECO:0000259" key="1">
    <source>
        <dbReference type="Pfam" id="PF00561"/>
    </source>
</evidence>
<name>A0A2C9D2S9_9HYPH</name>
<dbReference type="EMBL" id="LT960614">
    <property type="protein sequence ID" value="SON54637.1"/>
    <property type="molecule type" value="Genomic_DNA"/>
</dbReference>
<dbReference type="InterPro" id="IPR029058">
    <property type="entry name" value="AB_hydrolase_fold"/>
</dbReference>
<dbReference type="SUPFAM" id="SSF53474">
    <property type="entry name" value="alpha/beta-Hydrolases"/>
    <property type="match status" value="1"/>
</dbReference>
<keyword evidence="2" id="KW-0378">Hydrolase</keyword>
<evidence type="ECO:0000313" key="3">
    <source>
        <dbReference type="Proteomes" id="UP000223606"/>
    </source>
</evidence>
<dbReference type="PANTHER" id="PTHR43798">
    <property type="entry name" value="MONOACYLGLYCEROL LIPASE"/>
    <property type="match status" value="1"/>
</dbReference>
<dbReference type="InterPro" id="IPR000639">
    <property type="entry name" value="Epox_hydrolase-like"/>
</dbReference>
<dbReference type="Gene3D" id="3.40.50.1820">
    <property type="entry name" value="alpha/beta hydrolase"/>
    <property type="match status" value="1"/>
</dbReference>
<keyword evidence="3" id="KW-1185">Reference proteome</keyword>
<organism evidence="2 3">
    <name type="scientific">Hartmannibacter diazotrophicus</name>
    <dbReference type="NCBI Taxonomy" id="1482074"/>
    <lineage>
        <taxon>Bacteria</taxon>
        <taxon>Pseudomonadati</taxon>
        <taxon>Pseudomonadota</taxon>
        <taxon>Alphaproteobacteria</taxon>
        <taxon>Hyphomicrobiales</taxon>
        <taxon>Pleomorphomonadaceae</taxon>
        <taxon>Hartmannibacter</taxon>
    </lineage>
</organism>
<dbReference type="KEGG" id="hdi:HDIA_1096"/>
<gene>
    <name evidence="2" type="ORF">HDIA_1096</name>
</gene>
<accession>A0A2C9D2S9</accession>
<sequence>MSPSGESRGLFPTTLAIATLARHLFEETGASKAMTGDGDLFQGFDTETIKIDEARIHLRLGGEGQPVLLLHGYPQTHAMWHRIAGELAQTHRLIIPDIPGYGRSTTSEGGPPHTAHSKRRMGEILVRLMGQLGHERFAVIGHDRGGRVGYRMALDYPDRVARLAVLDILPTLDYWEAMDRAFALKVYHWPFLAQPAPLPEHLIGADPVFYLDWTIASWTASRDLSAFDPRVIADYRTAFSNPSVIHAACEDYRAGATIDVEYDRQDRDEGRRILCPLLAIWGKAGIPSHDGEADDGEADDGGGVLSVWRRWALDVRGTGVNAGHFVAEENPVETLAALSPFLMDYAMEALLT</sequence>
<evidence type="ECO:0000313" key="2">
    <source>
        <dbReference type="EMBL" id="SON54637.1"/>
    </source>
</evidence>
<dbReference type="PRINTS" id="PR00111">
    <property type="entry name" value="ABHYDROLASE"/>
</dbReference>
<dbReference type="PRINTS" id="PR00412">
    <property type="entry name" value="EPOXHYDRLASE"/>
</dbReference>
<protein>
    <submittedName>
        <fullName evidence="2">Fluoroacetate dehalogenase</fullName>
        <ecNumber evidence="2">3.8.1.3</ecNumber>
    </submittedName>
</protein>
<proteinExistence type="predicted"/>
<feature type="domain" description="AB hydrolase-1" evidence="1">
    <location>
        <begin position="66"/>
        <end position="282"/>
    </location>
</feature>
<dbReference type="InterPro" id="IPR000073">
    <property type="entry name" value="AB_hydrolase_1"/>
</dbReference>
<dbReference type="Proteomes" id="UP000223606">
    <property type="component" value="Chromosome 1"/>
</dbReference>
<dbReference type="Pfam" id="PF00561">
    <property type="entry name" value="Abhydrolase_1"/>
    <property type="match status" value="1"/>
</dbReference>
<dbReference type="GO" id="GO:0018785">
    <property type="term" value="F:haloacetate dehalogenase activity"/>
    <property type="evidence" value="ECO:0007669"/>
    <property type="project" value="UniProtKB-EC"/>
</dbReference>